<evidence type="ECO:0000313" key="7">
    <source>
        <dbReference type="Proteomes" id="UP000002026"/>
    </source>
</evidence>
<sequence length="316" mass="35259">MDIEYLREFLELTRCLNYTKTAAKVHITQPTLSKHIVSLEKELGCKLLERDRRKVILTPEGNILAAAATEIVESYDSAQARISEVQRSAPIHVGGVLHDATISSIVSIGATFIDQAGLSPVIYHYNDSSSIDDLIQDEIDISVTNCGTDEMEEMGLRFLPMTRSRFVALVSADNPLAGYSSITMDQLRNARFIKFADRYASSGWRTIESVCHNHGIVPRTRIVLDHNATNYCTVPLDDNDVMILQANMPQLRFLSDFSRVAVVPIDDDDAAFHLYCIYKAENEERLRPVLEAYSRARKIVLSHGMNAGGGLLVGKR</sequence>
<keyword evidence="3" id="KW-0238">DNA-binding</keyword>
<dbReference type="Gene3D" id="3.40.190.290">
    <property type="match status" value="1"/>
</dbReference>
<protein>
    <submittedName>
        <fullName evidence="6">Transcriptional regulator</fullName>
    </submittedName>
</protein>
<reference evidence="6 7" key="1">
    <citation type="journal article" date="2009" name="Stand. Genomic Sci.">
        <title>Complete genome sequence of Slackia heliotrinireducens type strain (RHS 1).</title>
        <authorList>
            <person name="Pukall R."/>
            <person name="Lapidus A."/>
            <person name="Nolan M."/>
            <person name="Copeland A."/>
            <person name="Glavina Del Rio T."/>
            <person name="Lucas S."/>
            <person name="Chen F."/>
            <person name="Tice H."/>
            <person name="Cheng J.F."/>
            <person name="Chertkov O."/>
            <person name="Bruce D."/>
            <person name="Goodwin L."/>
            <person name="Kuske C."/>
            <person name="Brettin T."/>
            <person name="Detter J.C."/>
            <person name="Han C."/>
            <person name="Pitluck S."/>
            <person name="Pati A."/>
            <person name="Mavrommatis K."/>
            <person name="Ivanova N."/>
            <person name="Ovchinnikova G."/>
            <person name="Chen A."/>
            <person name="Palaniappan K."/>
            <person name="Schneider S."/>
            <person name="Rohde M."/>
            <person name="Chain P."/>
            <person name="D'haeseleer P."/>
            <person name="Goker M."/>
            <person name="Bristow J."/>
            <person name="Eisen J.A."/>
            <person name="Markowitz V."/>
            <person name="Kyrpides N.C."/>
            <person name="Klenk H.P."/>
            <person name="Hugenholtz P."/>
        </authorList>
    </citation>
    <scope>NUCLEOTIDE SEQUENCE [LARGE SCALE GENOMIC DNA]</scope>
    <source>
        <strain evidence="7">ATCC 29202 / DSM 20476 / NCTC 11029 / RHS 1</strain>
    </source>
</reference>
<dbReference type="eggNOG" id="COG0583">
    <property type="taxonomic scope" value="Bacteria"/>
</dbReference>
<dbReference type="EMBL" id="CP001684">
    <property type="protein sequence ID" value="ACV22714.1"/>
    <property type="molecule type" value="Genomic_DNA"/>
</dbReference>
<dbReference type="KEGG" id="shi:Shel_16950"/>
<dbReference type="PANTHER" id="PTHR30346:SF0">
    <property type="entry name" value="HCA OPERON TRANSCRIPTIONAL ACTIVATOR HCAR"/>
    <property type="match status" value="1"/>
</dbReference>
<dbReference type="GO" id="GO:0032993">
    <property type="term" value="C:protein-DNA complex"/>
    <property type="evidence" value="ECO:0007669"/>
    <property type="project" value="TreeGrafter"/>
</dbReference>
<dbReference type="SUPFAM" id="SSF46785">
    <property type="entry name" value="Winged helix' DNA-binding domain"/>
    <property type="match status" value="1"/>
</dbReference>
<keyword evidence="2" id="KW-0805">Transcription regulation</keyword>
<dbReference type="InterPro" id="IPR036390">
    <property type="entry name" value="WH_DNA-bd_sf"/>
</dbReference>
<dbReference type="AlphaFoldDB" id="C7N729"/>
<evidence type="ECO:0000256" key="1">
    <source>
        <dbReference type="ARBA" id="ARBA00009437"/>
    </source>
</evidence>
<keyword evidence="4" id="KW-0804">Transcription</keyword>
<dbReference type="PRINTS" id="PR00039">
    <property type="entry name" value="HTHLYSR"/>
</dbReference>
<evidence type="ECO:0000259" key="5">
    <source>
        <dbReference type="PROSITE" id="PS50931"/>
    </source>
</evidence>
<dbReference type="SUPFAM" id="SSF53850">
    <property type="entry name" value="Periplasmic binding protein-like II"/>
    <property type="match status" value="1"/>
</dbReference>
<dbReference type="Pfam" id="PF03466">
    <property type="entry name" value="LysR_substrate"/>
    <property type="match status" value="1"/>
</dbReference>
<dbReference type="GO" id="GO:0003677">
    <property type="term" value="F:DNA binding"/>
    <property type="evidence" value="ECO:0007669"/>
    <property type="project" value="UniProtKB-KW"/>
</dbReference>
<dbReference type="PANTHER" id="PTHR30346">
    <property type="entry name" value="TRANSCRIPTIONAL DUAL REGULATOR HCAR-RELATED"/>
    <property type="match status" value="1"/>
</dbReference>
<evidence type="ECO:0000256" key="4">
    <source>
        <dbReference type="ARBA" id="ARBA00023163"/>
    </source>
</evidence>
<dbReference type="Proteomes" id="UP000002026">
    <property type="component" value="Chromosome"/>
</dbReference>
<proteinExistence type="inferred from homology"/>
<organism evidence="6 7">
    <name type="scientific">Slackia heliotrinireducens (strain ATCC 29202 / DSM 20476 / NCTC 11029 / RHS 1)</name>
    <name type="common">Peptococcus heliotrinreducens</name>
    <dbReference type="NCBI Taxonomy" id="471855"/>
    <lineage>
        <taxon>Bacteria</taxon>
        <taxon>Bacillati</taxon>
        <taxon>Actinomycetota</taxon>
        <taxon>Coriobacteriia</taxon>
        <taxon>Eggerthellales</taxon>
        <taxon>Eggerthellaceae</taxon>
        <taxon>Slackia</taxon>
    </lineage>
</organism>
<dbReference type="RefSeq" id="WP_012798816.1">
    <property type="nucleotide sequence ID" value="NC_013165.1"/>
</dbReference>
<accession>C7N729</accession>
<dbReference type="InterPro" id="IPR036388">
    <property type="entry name" value="WH-like_DNA-bd_sf"/>
</dbReference>
<evidence type="ECO:0000256" key="3">
    <source>
        <dbReference type="ARBA" id="ARBA00023125"/>
    </source>
</evidence>
<name>C7N729_SLAHD</name>
<dbReference type="FunFam" id="1.10.10.10:FF:000001">
    <property type="entry name" value="LysR family transcriptional regulator"/>
    <property type="match status" value="1"/>
</dbReference>
<dbReference type="STRING" id="471855.Shel_16950"/>
<evidence type="ECO:0000256" key="2">
    <source>
        <dbReference type="ARBA" id="ARBA00023015"/>
    </source>
</evidence>
<dbReference type="InterPro" id="IPR000847">
    <property type="entry name" value="LysR_HTH_N"/>
</dbReference>
<dbReference type="Gene3D" id="1.10.10.10">
    <property type="entry name" value="Winged helix-like DNA-binding domain superfamily/Winged helix DNA-binding domain"/>
    <property type="match status" value="1"/>
</dbReference>
<feature type="domain" description="HTH lysR-type" evidence="5">
    <location>
        <begin position="1"/>
        <end position="58"/>
    </location>
</feature>
<dbReference type="Pfam" id="PF00126">
    <property type="entry name" value="HTH_1"/>
    <property type="match status" value="1"/>
</dbReference>
<comment type="similarity">
    <text evidence="1">Belongs to the LysR transcriptional regulatory family.</text>
</comment>
<keyword evidence="7" id="KW-1185">Reference proteome</keyword>
<dbReference type="PROSITE" id="PS50931">
    <property type="entry name" value="HTH_LYSR"/>
    <property type="match status" value="1"/>
</dbReference>
<dbReference type="CDD" id="cd05466">
    <property type="entry name" value="PBP2_LTTR_substrate"/>
    <property type="match status" value="1"/>
</dbReference>
<gene>
    <name evidence="6" type="ordered locus">Shel_16950</name>
</gene>
<dbReference type="InterPro" id="IPR005119">
    <property type="entry name" value="LysR_subst-bd"/>
</dbReference>
<dbReference type="HOGENOM" id="CLU_039613_6_2_11"/>
<dbReference type="GO" id="GO:0003700">
    <property type="term" value="F:DNA-binding transcription factor activity"/>
    <property type="evidence" value="ECO:0007669"/>
    <property type="project" value="InterPro"/>
</dbReference>
<evidence type="ECO:0000313" key="6">
    <source>
        <dbReference type="EMBL" id="ACV22714.1"/>
    </source>
</evidence>